<dbReference type="Proteomes" id="UP001138768">
    <property type="component" value="Unassembled WGS sequence"/>
</dbReference>
<reference evidence="2 3" key="1">
    <citation type="journal article" date="2020" name="Microorganisms">
        <title>Osmotic Adaptation and Compatible Solute Biosynthesis of Phototrophic Bacteria as Revealed from Genome Analyses.</title>
        <authorList>
            <person name="Imhoff J.F."/>
            <person name="Rahn T."/>
            <person name="Kunzel S."/>
            <person name="Keller A."/>
            <person name="Neulinger S.C."/>
        </authorList>
    </citation>
    <scope>NUCLEOTIDE SEQUENCE [LARGE SCALE GENOMIC DNA]</scope>
    <source>
        <strain evidence="2 3">DSM 25653</strain>
    </source>
</reference>
<accession>A0A9X1B5V5</accession>
<feature type="region of interest" description="Disordered" evidence="1">
    <location>
        <begin position="1"/>
        <end position="64"/>
    </location>
</feature>
<proteinExistence type="predicted"/>
<evidence type="ECO:0000313" key="2">
    <source>
        <dbReference type="EMBL" id="MBK1620251.1"/>
    </source>
</evidence>
<keyword evidence="3" id="KW-1185">Reference proteome</keyword>
<sequence length="102" mass="11088">MLPPSSACRSAGSLGERLDDKPIDLRKFSKTRANQRRAGRHPEDRSDQRVQVAEAKADPDRWSSGISVVERPDVIAIVSRMSPLNLPEPVAKPTTVSVLAGS</sequence>
<organism evidence="2 3">
    <name type="scientific">Lamprobacter modestohalophilus</name>
    <dbReference type="NCBI Taxonomy" id="1064514"/>
    <lineage>
        <taxon>Bacteria</taxon>
        <taxon>Pseudomonadati</taxon>
        <taxon>Pseudomonadota</taxon>
        <taxon>Gammaproteobacteria</taxon>
        <taxon>Chromatiales</taxon>
        <taxon>Chromatiaceae</taxon>
        <taxon>Lamprobacter</taxon>
    </lineage>
</organism>
<evidence type="ECO:0000313" key="3">
    <source>
        <dbReference type="Proteomes" id="UP001138768"/>
    </source>
</evidence>
<comment type="caution">
    <text evidence="2">The sequence shown here is derived from an EMBL/GenBank/DDBJ whole genome shotgun (WGS) entry which is preliminary data.</text>
</comment>
<protein>
    <submittedName>
        <fullName evidence="2">Uncharacterized protein</fullName>
    </submittedName>
</protein>
<evidence type="ECO:0000256" key="1">
    <source>
        <dbReference type="SAM" id="MobiDB-lite"/>
    </source>
</evidence>
<feature type="compositionally biased region" description="Basic and acidic residues" evidence="1">
    <location>
        <begin position="16"/>
        <end position="27"/>
    </location>
</feature>
<feature type="compositionally biased region" description="Basic residues" evidence="1">
    <location>
        <begin position="28"/>
        <end position="39"/>
    </location>
</feature>
<dbReference type="AlphaFoldDB" id="A0A9X1B5V5"/>
<name>A0A9X1B5V5_9GAMM</name>
<dbReference type="EMBL" id="NRRY01000035">
    <property type="protein sequence ID" value="MBK1620251.1"/>
    <property type="molecule type" value="Genomic_DNA"/>
</dbReference>
<gene>
    <name evidence="2" type="ORF">CKO42_17745</name>
</gene>